<dbReference type="Gene3D" id="3.60.10.10">
    <property type="entry name" value="Endonuclease/exonuclease/phosphatase"/>
    <property type="match status" value="1"/>
</dbReference>
<sequence length="160" mass="18960">MWDEERNLHLFTRQNIEAAERLLEMTDRYGMVMRLAKGTPTLQATRTGNYTWVDNVWCAEELQGAVLKCDTEPSLRPPKTDHLPVITEMSIDMEKRDPRMRKNFRAADWEAFRERLGEALAGFGRPTEIYEIEEFERRRNQIEEAIQSITDDEEKLVKYY</sequence>
<evidence type="ECO:0000313" key="1">
    <source>
        <dbReference type="EMBL" id="KAF9486936.1"/>
    </source>
</evidence>
<name>A0A9P6CZX4_PLEER</name>
<dbReference type="SUPFAM" id="SSF56219">
    <property type="entry name" value="DNase I-like"/>
    <property type="match status" value="1"/>
</dbReference>
<dbReference type="InterPro" id="IPR036691">
    <property type="entry name" value="Endo/exonu/phosph_ase_sf"/>
</dbReference>
<comment type="caution">
    <text evidence="1">The sequence shown here is derived from an EMBL/GenBank/DDBJ whole genome shotgun (WGS) entry which is preliminary data.</text>
</comment>
<reference evidence="1" key="1">
    <citation type="submission" date="2020-11" db="EMBL/GenBank/DDBJ databases">
        <authorList>
            <consortium name="DOE Joint Genome Institute"/>
            <person name="Ahrendt S."/>
            <person name="Riley R."/>
            <person name="Andreopoulos W."/>
            <person name="Labutti K."/>
            <person name="Pangilinan J."/>
            <person name="Ruiz-Duenas F.J."/>
            <person name="Barrasa J.M."/>
            <person name="Sanchez-Garcia M."/>
            <person name="Camarero S."/>
            <person name="Miyauchi S."/>
            <person name="Serrano A."/>
            <person name="Linde D."/>
            <person name="Babiker R."/>
            <person name="Drula E."/>
            <person name="Ayuso-Fernandez I."/>
            <person name="Pacheco R."/>
            <person name="Padilla G."/>
            <person name="Ferreira P."/>
            <person name="Barriuso J."/>
            <person name="Kellner H."/>
            <person name="Castanera R."/>
            <person name="Alfaro M."/>
            <person name="Ramirez L."/>
            <person name="Pisabarro A.G."/>
            <person name="Kuo A."/>
            <person name="Tritt A."/>
            <person name="Lipzen A."/>
            <person name="He G."/>
            <person name="Yan M."/>
            <person name="Ng V."/>
            <person name="Cullen D."/>
            <person name="Martin F."/>
            <person name="Rosso M.-N."/>
            <person name="Henrissat B."/>
            <person name="Hibbett D."/>
            <person name="Martinez A.T."/>
            <person name="Grigoriev I.V."/>
        </authorList>
    </citation>
    <scope>NUCLEOTIDE SEQUENCE</scope>
    <source>
        <strain evidence="1">ATCC 90797</strain>
    </source>
</reference>
<dbReference type="Proteomes" id="UP000807025">
    <property type="component" value="Unassembled WGS sequence"/>
</dbReference>
<evidence type="ECO:0000313" key="2">
    <source>
        <dbReference type="Proteomes" id="UP000807025"/>
    </source>
</evidence>
<dbReference type="EMBL" id="MU154853">
    <property type="protein sequence ID" value="KAF9486936.1"/>
    <property type="molecule type" value="Genomic_DNA"/>
</dbReference>
<dbReference type="AlphaFoldDB" id="A0A9P6CZX4"/>
<dbReference type="OrthoDB" id="3261136at2759"/>
<protein>
    <submittedName>
        <fullName evidence="1">Uncharacterized protein</fullName>
    </submittedName>
</protein>
<proteinExistence type="predicted"/>
<organism evidence="1 2">
    <name type="scientific">Pleurotus eryngii</name>
    <name type="common">Boletus of the steppes</name>
    <dbReference type="NCBI Taxonomy" id="5323"/>
    <lineage>
        <taxon>Eukaryota</taxon>
        <taxon>Fungi</taxon>
        <taxon>Dikarya</taxon>
        <taxon>Basidiomycota</taxon>
        <taxon>Agaricomycotina</taxon>
        <taxon>Agaricomycetes</taxon>
        <taxon>Agaricomycetidae</taxon>
        <taxon>Agaricales</taxon>
        <taxon>Pleurotineae</taxon>
        <taxon>Pleurotaceae</taxon>
        <taxon>Pleurotus</taxon>
    </lineage>
</organism>
<keyword evidence="2" id="KW-1185">Reference proteome</keyword>
<gene>
    <name evidence="1" type="ORF">BDN71DRAFT_1437226</name>
</gene>
<accession>A0A9P6CZX4</accession>